<dbReference type="Pfam" id="PF23455">
    <property type="entry name" value="DUF7129"/>
    <property type="match status" value="1"/>
</dbReference>
<reference evidence="3 4" key="1">
    <citation type="journal article" date="2019" name="Int. J. Syst. Evol. Microbiol.">
        <title>The Global Catalogue of Microorganisms (GCM) 10K type strain sequencing project: providing services to taxonomists for standard genome sequencing and annotation.</title>
        <authorList>
            <consortium name="The Broad Institute Genomics Platform"/>
            <consortium name="The Broad Institute Genome Sequencing Center for Infectious Disease"/>
            <person name="Wu L."/>
            <person name="Ma J."/>
        </authorList>
    </citation>
    <scope>NUCLEOTIDE SEQUENCE [LARGE SCALE GENOMIC DNA]</scope>
    <source>
        <strain evidence="3 4">NBRC 111368</strain>
    </source>
</reference>
<sequence length="71" mass="7300">MTRDDGSDGAETEGKNAVKPGGTTATGRGSRAEFTTYECVNCGHRTRGRTGPGDCSDCGGEMKNLGVASEQ</sequence>
<dbReference type="EMBL" id="JBHSWU010000399">
    <property type="protein sequence ID" value="MFC6725133.1"/>
    <property type="molecule type" value="Genomic_DNA"/>
</dbReference>
<feature type="domain" description="DUF7129" evidence="2">
    <location>
        <begin position="35"/>
        <end position="70"/>
    </location>
</feature>
<proteinExistence type="predicted"/>
<accession>A0ABD5S1L0</accession>
<dbReference type="SUPFAM" id="SSF57802">
    <property type="entry name" value="Rubredoxin-like"/>
    <property type="match status" value="1"/>
</dbReference>
<comment type="caution">
    <text evidence="3">The sequence shown here is derived from an EMBL/GenBank/DDBJ whole genome shotgun (WGS) entry which is preliminary data.</text>
</comment>
<gene>
    <name evidence="3" type="ORF">ACFQE1_12270</name>
</gene>
<name>A0ABD5S1L0_9EURY</name>
<dbReference type="InterPro" id="IPR055553">
    <property type="entry name" value="DUF7129"/>
</dbReference>
<feature type="region of interest" description="Disordered" evidence="1">
    <location>
        <begin position="46"/>
        <end position="71"/>
    </location>
</feature>
<protein>
    <submittedName>
        <fullName evidence="3">Rubrerythrin-like domain-containing protein</fullName>
    </submittedName>
</protein>
<evidence type="ECO:0000313" key="3">
    <source>
        <dbReference type="EMBL" id="MFC6725133.1"/>
    </source>
</evidence>
<feature type="region of interest" description="Disordered" evidence="1">
    <location>
        <begin position="1"/>
        <end position="30"/>
    </location>
</feature>
<dbReference type="AlphaFoldDB" id="A0ABD5S1L0"/>
<feature type="compositionally biased region" description="Basic and acidic residues" evidence="1">
    <location>
        <begin position="1"/>
        <end position="16"/>
    </location>
</feature>
<keyword evidence="4" id="KW-1185">Reference proteome</keyword>
<dbReference type="Proteomes" id="UP001596328">
    <property type="component" value="Unassembled WGS sequence"/>
</dbReference>
<evidence type="ECO:0000256" key="1">
    <source>
        <dbReference type="SAM" id="MobiDB-lite"/>
    </source>
</evidence>
<evidence type="ECO:0000313" key="4">
    <source>
        <dbReference type="Proteomes" id="UP001596328"/>
    </source>
</evidence>
<organism evidence="3 4">
    <name type="scientific">Halobium palmae</name>
    <dbReference type="NCBI Taxonomy" id="1776492"/>
    <lineage>
        <taxon>Archaea</taxon>
        <taxon>Methanobacteriati</taxon>
        <taxon>Methanobacteriota</taxon>
        <taxon>Stenosarchaea group</taxon>
        <taxon>Halobacteria</taxon>
        <taxon>Halobacteriales</taxon>
        <taxon>Haloferacaceae</taxon>
        <taxon>Halobium</taxon>
    </lineage>
</organism>
<evidence type="ECO:0000259" key="2">
    <source>
        <dbReference type="Pfam" id="PF23455"/>
    </source>
</evidence>
<dbReference type="NCBIfam" id="NF033497">
    <property type="entry name" value="rubre_like_arch"/>
    <property type="match status" value="1"/>
</dbReference>